<evidence type="ECO:0000313" key="2">
    <source>
        <dbReference type="WBParaSite" id="nRc.2.0.1.t08127-RA"/>
    </source>
</evidence>
<evidence type="ECO:0000313" key="1">
    <source>
        <dbReference type="Proteomes" id="UP000887565"/>
    </source>
</evidence>
<name>A0A915I1W4_ROMCU</name>
<dbReference type="Proteomes" id="UP000887565">
    <property type="component" value="Unplaced"/>
</dbReference>
<organism evidence="1 2">
    <name type="scientific">Romanomermis culicivorax</name>
    <name type="common">Nematode worm</name>
    <dbReference type="NCBI Taxonomy" id="13658"/>
    <lineage>
        <taxon>Eukaryota</taxon>
        <taxon>Metazoa</taxon>
        <taxon>Ecdysozoa</taxon>
        <taxon>Nematoda</taxon>
        <taxon>Enoplea</taxon>
        <taxon>Dorylaimia</taxon>
        <taxon>Mermithida</taxon>
        <taxon>Mermithoidea</taxon>
        <taxon>Mermithidae</taxon>
        <taxon>Romanomermis</taxon>
    </lineage>
</organism>
<dbReference type="AlphaFoldDB" id="A0A915I1W4"/>
<sequence length="71" mass="8438">MDERHFLLSHSLGSKVQRIMFKNPSTIIIVIVKVELEKMRFCLGTYWYRYRIKYIMILEELQALLMNAGSA</sequence>
<keyword evidence="1" id="KW-1185">Reference proteome</keyword>
<protein>
    <submittedName>
        <fullName evidence="2">Ovule protein</fullName>
    </submittedName>
</protein>
<reference evidence="2" key="1">
    <citation type="submission" date="2022-11" db="UniProtKB">
        <authorList>
            <consortium name="WormBaseParasite"/>
        </authorList>
    </citation>
    <scope>IDENTIFICATION</scope>
</reference>
<accession>A0A915I1W4</accession>
<proteinExistence type="predicted"/>
<dbReference type="WBParaSite" id="nRc.2.0.1.t08127-RA">
    <property type="protein sequence ID" value="nRc.2.0.1.t08127-RA"/>
    <property type="gene ID" value="nRc.2.0.1.g08127"/>
</dbReference>